<dbReference type="PROSITE" id="PS00675">
    <property type="entry name" value="SIGMA54_INTERACT_1"/>
    <property type="match status" value="1"/>
</dbReference>
<dbReference type="InterPro" id="IPR002078">
    <property type="entry name" value="Sigma_54_int"/>
</dbReference>
<dbReference type="SUPFAM" id="SSF52172">
    <property type="entry name" value="CheY-like"/>
    <property type="match status" value="1"/>
</dbReference>
<dbReference type="Gene3D" id="1.10.8.60">
    <property type="match status" value="1"/>
</dbReference>
<keyword evidence="4" id="KW-0238">DNA-binding</keyword>
<dbReference type="Gene3D" id="3.40.50.2300">
    <property type="match status" value="1"/>
</dbReference>
<dbReference type="FunFam" id="3.40.50.300:FF:000006">
    <property type="entry name" value="DNA-binding transcriptional regulator NtrC"/>
    <property type="match status" value="1"/>
</dbReference>
<evidence type="ECO:0000256" key="1">
    <source>
        <dbReference type="ARBA" id="ARBA00022741"/>
    </source>
</evidence>
<keyword evidence="8" id="KW-0282">Flagellum</keyword>
<dbReference type="EMBL" id="SLWY01000010">
    <property type="protein sequence ID" value="TCO81077.1"/>
    <property type="molecule type" value="Genomic_DNA"/>
</dbReference>
<accession>A0A4R2L711</accession>
<dbReference type="InterPro" id="IPR025662">
    <property type="entry name" value="Sigma_54_int_dom_ATP-bd_1"/>
</dbReference>
<dbReference type="GO" id="GO:0006355">
    <property type="term" value="P:regulation of DNA-templated transcription"/>
    <property type="evidence" value="ECO:0007669"/>
    <property type="project" value="InterPro"/>
</dbReference>
<dbReference type="Gene3D" id="1.10.10.60">
    <property type="entry name" value="Homeodomain-like"/>
    <property type="match status" value="1"/>
</dbReference>
<evidence type="ECO:0000313" key="8">
    <source>
        <dbReference type="EMBL" id="TCO81077.1"/>
    </source>
</evidence>
<keyword evidence="2" id="KW-0067">ATP-binding</keyword>
<evidence type="ECO:0000259" key="7">
    <source>
        <dbReference type="PROSITE" id="PS50045"/>
    </source>
</evidence>
<name>A0A4R2L711_9GAMM</name>
<dbReference type="SUPFAM" id="SSF46689">
    <property type="entry name" value="Homeodomain-like"/>
    <property type="match status" value="1"/>
</dbReference>
<dbReference type="InterPro" id="IPR025944">
    <property type="entry name" value="Sigma_54_int_dom_CS"/>
</dbReference>
<dbReference type="CDD" id="cd00009">
    <property type="entry name" value="AAA"/>
    <property type="match status" value="1"/>
</dbReference>
<feature type="domain" description="Sigma-54 factor interaction" evidence="7">
    <location>
        <begin position="168"/>
        <end position="396"/>
    </location>
</feature>
<evidence type="ECO:0000256" key="5">
    <source>
        <dbReference type="ARBA" id="ARBA00023163"/>
    </source>
</evidence>
<dbReference type="Pfam" id="PF25601">
    <property type="entry name" value="AAA_lid_14"/>
    <property type="match status" value="1"/>
</dbReference>
<dbReference type="PROSITE" id="PS00676">
    <property type="entry name" value="SIGMA54_INTERACT_2"/>
    <property type="match status" value="1"/>
</dbReference>
<evidence type="ECO:0000256" key="6">
    <source>
        <dbReference type="SAM" id="MobiDB-lite"/>
    </source>
</evidence>
<dbReference type="Pfam" id="PF06490">
    <property type="entry name" value="FleQ"/>
    <property type="match status" value="1"/>
</dbReference>
<dbReference type="PROSITE" id="PS00688">
    <property type="entry name" value="SIGMA54_INTERACT_3"/>
    <property type="match status" value="1"/>
</dbReference>
<gene>
    <name evidence="8" type="ORF">EV699_110102</name>
</gene>
<organism evidence="8 9">
    <name type="scientific">Plasticicumulans lactativorans</name>
    <dbReference type="NCBI Taxonomy" id="1133106"/>
    <lineage>
        <taxon>Bacteria</taxon>
        <taxon>Pseudomonadati</taxon>
        <taxon>Pseudomonadota</taxon>
        <taxon>Gammaproteobacteria</taxon>
        <taxon>Candidatus Competibacteraceae</taxon>
        <taxon>Plasticicumulans</taxon>
    </lineage>
</organism>
<dbReference type="InterPro" id="IPR010518">
    <property type="entry name" value="FleQ"/>
</dbReference>
<dbReference type="InterPro" id="IPR027417">
    <property type="entry name" value="P-loop_NTPase"/>
</dbReference>
<dbReference type="InterPro" id="IPR009057">
    <property type="entry name" value="Homeodomain-like_sf"/>
</dbReference>
<dbReference type="InterPro" id="IPR002197">
    <property type="entry name" value="HTH_Fis"/>
</dbReference>
<dbReference type="PRINTS" id="PR01590">
    <property type="entry name" value="HTHFIS"/>
</dbReference>
<dbReference type="PROSITE" id="PS50045">
    <property type="entry name" value="SIGMA54_INTERACT_4"/>
    <property type="match status" value="1"/>
</dbReference>
<keyword evidence="1" id="KW-0547">Nucleotide-binding</keyword>
<dbReference type="GO" id="GO:0005524">
    <property type="term" value="F:ATP binding"/>
    <property type="evidence" value="ECO:0007669"/>
    <property type="project" value="UniProtKB-KW"/>
</dbReference>
<keyword evidence="9" id="KW-1185">Reference proteome</keyword>
<dbReference type="InterPro" id="IPR058031">
    <property type="entry name" value="AAA_lid_NorR"/>
</dbReference>
<dbReference type="PANTHER" id="PTHR32071:SF117">
    <property type="entry name" value="PTS-DEPENDENT DIHYDROXYACETONE KINASE OPERON REGULATORY PROTEIN-RELATED"/>
    <property type="match status" value="1"/>
</dbReference>
<dbReference type="SUPFAM" id="SSF52540">
    <property type="entry name" value="P-loop containing nucleoside triphosphate hydrolases"/>
    <property type="match status" value="1"/>
</dbReference>
<keyword evidence="8" id="KW-0969">Cilium</keyword>
<dbReference type="AlphaFoldDB" id="A0A4R2L711"/>
<dbReference type="Pfam" id="PF00158">
    <property type="entry name" value="Sigma54_activat"/>
    <property type="match status" value="1"/>
</dbReference>
<proteinExistence type="predicted"/>
<keyword evidence="3" id="KW-0805">Transcription regulation</keyword>
<dbReference type="PANTHER" id="PTHR32071">
    <property type="entry name" value="TRANSCRIPTIONAL REGULATORY PROTEIN"/>
    <property type="match status" value="1"/>
</dbReference>
<protein>
    <submittedName>
        <fullName evidence="8">Sigma-54 specific flagellar transcriptional regulator A</fullName>
    </submittedName>
</protein>
<keyword evidence="5" id="KW-0804">Transcription</keyword>
<dbReference type="Proteomes" id="UP000295765">
    <property type="component" value="Unassembled WGS sequence"/>
</dbReference>
<evidence type="ECO:0000256" key="4">
    <source>
        <dbReference type="ARBA" id="ARBA00023125"/>
    </source>
</evidence>
<dbReference type="InterPro" id="IPR011006">
    <property type="entry name" value="CheY-like_superfamily"/>
</dbReference>
<evidence type="ECO:0000256" key="3">
    <source>
        <dbReference type="ARBA" id="ARBA00023015"/>
    </source>
</evidence>
<dbReference type="SMART" id="SM00382">
    <property type="entry name" value="AAA"/>
    <property type="match status" value="1"/>
</dbReference>
<comment type="caution">
    <text evidence="8">The sequence shown here is derived from an EMBL/GenBank/DDBJ whole genome shotgun (WGS) entry which is preliminary data.</text>
</comment>
<evidence type="ECO:0000256" key="2">
    <source>
        <dbReference type="ARBA" id="ARBA00022840"/>
    </source>
</evidence>
<sequence length="501" mass="54062">MPAAGCGRYASMPAGARGGAPQGSEMSTLAVLVIDDDQRHAQELRAILEFMDDASVTLADEGAVDDGALDLHDTAVAYLRRAEDDEHLTQRVQGLRARNPALAVVVVDDAPQPLPSALAGPGVFELSRPLRQSTLAELMGRIAEFRQAGTAGRAAPPLRRPPELFRALVGQSRAIAEVRTLIERAAPTDATVLILGESGTGKEVVARNLHHHSARRSGPFVPVNCGAIPENLLESELFGHEKGAFTGAITARRGRFELAEGGTLFLDEIGDMPLPMQVKLLRVLQERSFERVGGNRSISADVRIVAATHRQLETLIDRGQFREDLYYRLAVFPIEMPPLRERSADLPLLIDDLLRRQENQTGVRLALTAAALRCLARYPWPGNVRELANLIERLAILSGGGLVDVAALPPKFRAGVEGLDEPPAAALAGERALAMSDPGALPPGGLDLRQHLADIETRLILGALAEANGVVAHAAALLRMRRTTLVEKIRKYGLRTEEDMT</sequence>
<dbReference type="Gene3D" id="3.40.50.300">
    <property type="entry name" value="P-loop containing nucleotide triphosphate hydrolases"/>
    <property type="match status" value="1"/>
</dbReference>
<dbReference type="InterPro" id="IPR025943">
    <property type="entry name" value="Sigma_54_int_dom_ATP-bd_2"/>
</dbReference>
<dbReference type="Pfam" id="PF02954">
    <property type="entry name" value="HTH_8"/>
    <property type="match status" value="1"/>
</dbReference>
<dbReference type="InterPro" id="IPR003593">
    <property type="entry name" value="AAA+_ATPase"/>
</dbReference>
<dbReference type="GO" id="GO:0043565">
    <property type="term" value="F:sequence-specific DNA binding"/>
    <property type="evidence" value="ECO:0007669"/>
    <property type="project" value="InterPro"/>
</dbReference>
<feature type="region of interest" description="Disordered" evidence="6">
    <location>
        <begin position="1"/>
        <end position="23"/>
    </location>
</feature>
<reference evidence="8 9" key="1">
    <citation type="submission" date="2019-03" db="EMBL/GenBank/DDBJ databases">
        <title>Genomic Encyclopedia of Type Strains, Phase IV (KMG-IV): sequencing the most valuable type-strain genomes for metagenomic binning, comparative biology and taxonomic classification.</title>
        <authorList>
            <person name="Goeker M."/>
        </authorList>
    </citation>
    <scope>NUCLEOTIDE SEQUENCE [LARGE SCALE GENOMIC DNA]</scope>
    <source>
        <strain evidence="8 9">DSM 25287</strain>
    </source>
</reference>
<keyword evidence="8" id="KW-0966">Cell projection</keyword>
<evidence type="ECO:0000313" key="9">
    <source>
        <dbReference type="Proteomes" id="UP000295765"/>
    </source>
</evidence>